<keyword evidence="5" id="KW-0378">Hydrolase</keyword>
<accession>A0A0F4LVN8</accession>
<feature type="domain" description="Acylphosphatase-like" evidence="7">
    <location>
        <begin position="4"/>
        <end position="90"/>
    </location>
</feature>
<evidence type="ECO:0000313" key="8">
    <source>
        <dbReference type="EMBL" id="KJY62374.1"/>
    </source>
</evidence>
<dbReference type="PROSITE" id="PS51160">
    <property type="entry name" value="ACYLPHOSPHATASE_3"/>
    <property type="match status" value="1"/>
</dbReference>
<dbReference type="EC" id="3.6.1.7" evidence="2 5"/>
<evidence type="ECO:0000256" key="4">
    <source>
        <dbReference type="ARBA" id="ARBA00047645"/>
    </source>
</evidence>
<name>A0A0F4LVN8_9LACO</name>
<comment type="similarity">
    <text evidence="1 6">Belongs to the acylphosphatase family.</text>
</comment>
<dbReference type="InterPro" id="IPR036046">
    <property type="entry name" value="Acylphosphatase-like_dom_sf"/>
</dbReference>
<dbReference type="STRING" id="1218492.JG30_05780"/>
<gene>
    <name evidence="8" type="ORF">JG30_05780</name>
</gene>
<dbReference type="HOGENOM" id="CLU_141932_2_1_9"/>
<evidence type="ECO:0000313" key="9">
    <source>
        <dbReference type="Proteomes" id="UP000033558"/>
    </source>
</evidence>
<dbReference type="InterPro" id="IPR001792">
    <property type="entry name" value="Acylphosphatase-like_dom"/>
</dbReference>
<sequence>MEKHYSIDIYGLVQGVGFRYSTFRYAKKYDIVGSVQNCPDGHVHVEAQGLAQPLEQFIHHLQEGPNSFAQVHQFKISEQPLANYTTFTVA</sequence>
<protein>
    <recommendedName>
        <fullName evidence="3 5">acylphosphatase</fullName>
        <ecNumber evidence="2 5">3.6.1.7</ecNumber>
    </recommendedName>
</protein>
<evidence type="ECO:0000256" key="6">
    <source>
        <dbReference type="RuleBase" id="RU004168"/>
    </source>
</evidence>
<evidence type="ECO:0000256" key="2">
    <source>
        <dbReference type="ARBA" id="ARBA00012150"/>
    </source>
</evidence>
<comment type="catalytic activity">
    <reaction evidence="4 5">
        <text>an acyl phosphate + H2O = a carboxylate + phosphate + H(+)</text>
        <dbReference type="Rhea" id="RHEA:14965"/>
        <dbReference type="ChEBI" id="CHEBI:15377"/>
        <dbReference type="ChEBI" id="CHEBI:15378"/>
        <dbReference type="ChEBI" id="CHEBI:29067"/>
        <dbReference type="ChEBI" id="CHEBI:43474"/>
        <dbReference type="ChEBI" id="CHEBI:59918"/>
        <dbReference type="EC" id="3.6.1.7"/>
    </reaction>
</comment>
<dbReference type="InterPro" id="IPR017968">
    <property type="entry name" value="Acylphosphatase_CS"/>
</dbReference>
<keyword evidence="9" id="KW-1185">Reference proteome</keyword>
<dbReference type="RefSeq" id="WP_046316046.1">
    <property type="nucleotide sequence ID" value="NZ_JAMBJK010000008.1"/>
</dbReference>
<dbReference type="EMBL" id="JXJQ01000006">
    <property type="protein sequence ID" value="KJY62374.1"/>
    <property type="molecule type" value="Genomic_DNA"/>
</dbReference>
<dbReference type="PANTHER" id="PTHR47268:SF4">
    <property type="entry name" value="ACYLPHOSPHATASE"/>
    <property type="match status" value="1"/>
</dbReference>
<evidence type="ECO:0000256" key="5">
    <source>
        <dbReference type="PROSITE-ProRule" id="PRU00520"/>
    </source>
</evidence>
<dbReference type="GO" id="GO:0003998">
    <property type="term" value="F:acylphosphatase activity"/>
    <property type="evidence" value="ECO:0007669"/>
    <property type="project" value="UniProtKB-EC"/>
</dbReference>
<evidence type="ECO:0000256" key="1">
    <source>
        <dbReference type="ARBA" id="ARBA00005614"/>
    </source>
</evidence>
<dbReference type="PROSITE" id="PS00150">
    <property type="entry name" value="ACYLPHOSPHATASE_1"/>
    <property type="match status" value="1"/>
</dbReference>
<feature type="active site" evidence="5">
    <location>
        <position position="19"/>
    </location>
</feature>
<dbReference type="Gene3D" id="3.30.70.100">
    <property type="match status" value="1"/>
</dbReference>
<dbReference type="Pfam" id="PF00708">
    <property type="entry name" value="Acylphosphatase"/>
    <property type="match status" value="1"/>
</dbReference>
<dbReference type="OrthoDB" id="9808093at2"/>
<comment type="caution">
    <text evidence="8">The sequence shown here is derived from an EMBL/GenBank/DDBJ whole genome shotgun (WGS) entry which is preliminary data.</text>
</comment>
<dbReference type="AlphaFoldDB" id="A0A0F4LVN8"/>
<feature type="active site" evidence="5">
    <location>
        <position position="37"/>
    </location>
</feature>
<dbReference type="InterPro" id="IPR020456">
    <property type="entry name" value="Acylphosphatase"/>
</dbReference>
<proteinExistence type="inferred from homology"/>
<organism evidence="8 9">
    <name type="scientific">Bombilactobacillus mellifer</name>
    <dbReference type="NCBI Taxonomy" id="1218492"/>
    <lineage>
        <taxon>Bacteria</taxon>
        <taxon>Bacillati</taxon>
        <taxon>Bacillota</taxon>
        <taxon>Bacilli</taxon>
        <taxon>Lactobacillales</taxon>
        <taxon>Lactobacillaceae</taxon>
        <taxon>Bombilactobacillus</taxon>
    </lineage>
</organism>
<dbReference type="PANTHER" id="PTHR47268">
    <property type="entry name" value="ACYLPHOSPHATASE"/>
    <property type="match status" value="1"/>
</dbReference>
<dbReference type="Proteomes" id="UP000033558">
    <property type="component" value="Unassembled WGS sequence"/>
</dbReference>
<dbReference type="PATRIC" id="fig|1218492.5.peg.704"/>
<evidence type="ECO:0000256" key="3">
    <source>
        <dbReference type="ARBA" id="ARBA00015991"/>
    </source>
</evidence>
<reference evidence="8 9" key="1">
    <citation type="submission" date="2015-01" db="EMBL/GenBank/DDBJ databases">
        <title>Comparative genomics of the lactic acid bacteria isolated from the honey bee gut.</title>
        <authorList>
            <person name="Ellegaard K.M."/>
            <person name="Tamarit D."/>
            <person name="Javelind E."/>
            <person name="Olofsson T."/>
            <person name="Andersson S.G."/>
            <person name="Vasquez A."/>
        </authorList>
    </citation>
    <scope>NUCLEOTIDE SEQUENCE [LARGE SCALE GENOMIC DNA]</scope>
    <source>
        <strain evidence="8 9">Bin4</strain>
    </source>
</reference>
<evidence type="ECO:0000259" key="7">
    <source>
        <dbReference type="PROSITE" id="PS51160"/>
    </source>
</evidence>
<dbReference type="SUPFAM" id="SSF54975">
    <property type="entry name" value="Acylphosphatase/BLUF domain-like"/>
    <property type="match status" value="1"/>
</dbReference>